<evidence type="ECO:0008006" key="3">
    <source>
        <dbReference type="Google" id="ProtNLM"/>
    </source>
</evidence>
<comment type="caution">
    <text evidence="2">The sequence shown here is derived from an EMBL/GenBank/DDBJ whole genome shotgun (WGS) entry which is preliminary data.</text>
</comment>
<evidence type="ECO:0000313" key="2">
    <source>
        <dbReference type="EMBL" id="GAG25101.1"/>
    </source>
</evidence>
<protein>
    <recommendedName>
        <fullName evidence="3">DUF4350 domain-containing protein</fullName>
    </recommendedName>
</protein>
<keyword evidence="1" id="KW-1133">Transmembrane helix</keyword>
<evidence type="ECO:0000256" key="1">
    <source>
        <dbReference type="SAM" id="Phobius"/>
    </source>
</evidence>
<feature type="transmembrane region" description="Helical" evidence="1">
    <location>
        <begin position="172"/>
        <end position="192"/>
    </location>
</feature>
<organism evidence="2">
    <name type="scientific">marine sediment metagenome</name>
    <dbReference type="NCBI Taxonomy" id="412755"/>
    <lineage>
        <taxon>unclassified sequences</taxon>
        <taxon>metagenomes</taxon>
        <taxon>ecological metagenomes</taxon>
    </lineage>
</organism>
<name>X0XJF5_9ZZZZ</name>
<keyword evidence="1" id="KW-0472">Membrane</keyword>
<feature type="transmembrane region" description="Helical" evidence="1">
    <location>
        <begin position="145"/>
        <end position="165"/>
    </location>
</feature>
<sequence length="262" mass="27594">DVAQSLWISAAPPQESWDAIARWVFAGGTAVLLSGPDYFRFDSPVVRELLPLTDPALVTGSDNADSLIGTPKPGTQTSLRRDSAPLLFVRPYGAGHVALVTVRAADLTQNEIELIADSIPASARLTLTELSEAALGALPVVRPGYSAAILLGAGCIVAFGVSVAVSRRHSKGGVVSVAVLFICLSVLSGLYANANKSLTEQYAIITSLYVQTWFGIRADTMSFLWSRNGQLTHPAPSETVPIQTVSASAATESLYALVPQSQ</sequence>
<dbReference type="EMBL" id="BARS01030721">
    <property type="protein sequence ID" value="GAG25101.1"/>
    <property type="molecule type" value="Genomic_DNA"/>
</dbReference>
<feature type="non-terminal residue" evidence="2">
    <location>
        <position position="1"/>
    </location>
</feature>
<feature type="non-terminal residue" evidence="2">
    <location>
        <position position="262"/>
    </location>
</feature>
<dbReference type="AlphaFoldDB" id="X0XJF5"/>
<proteinExistence type="predicted"/>
<keyword evidence="1" id="KW-0812">Transmembrane</keyword>
<reference evidence="2" key="1">
    <citation type="journal article" date="2014" name="Front. Microbiol.">
        <title>High frequency of phylogenetically diverse reductive dehalogenase-homologous genes in deep subseafloor sedimentary metagenomes.</title>
        <authorList>
            <person name="Kawai M."/>
            <person name="Futagami T."/>
            <person name="Toyoda A."/>
            <person name="Takaki Y."/>
            <person name="Nishi S."/>
            <person name="Hori S."/>
            <person name="Arai W."/>
            <person name="Tsubouchi T."/>
            <person name="Morono Y."/>
            <person name="Uchiyama I."/>
            <person name="Ito T."/>
            <person name="Fujiyama A."/>
            <person name="Inagaki F."/>
            <person name="Takami H."/>
        </authorList>
    </citation>
    <scope>NUCLEOTIDE SEQUENCE</scope>
    <source>
        <strain evidence="2">Expedition CK06-06</strain>
    </source>
</reference>
<dbReference type="InterPro" id="IPR029062">
    <property type="entry name" value="Class_I_gatase-like"/>
</dbReference>
<accession>X0XJF5</accession>
<dbReference type="SUPFAM" id="SSF52317">
    <property type="entry name" value="Class I glutamine amidotransferase-like"/>
    <property type="match status" value="1"/>
</dbReference>
<gene>
    <name evidence="2" type="ORF">S01H1_47890</name>
</gene>